<dbReference type="GO" id="GO:0016746">
    <property type="term" value="F:acyltransferase activity"/>
    <property type="evidence" value="ECO:0007669"/>
    <property type="project" value="InterPro"/>
</dbReference>
<dbReference type="InterPro" id="IPR016039">
    <property type="entry name" value="Thiolase-like"/>
</dbReference>
<comment type="caution">
    <text evidence="1">The sequence shown here is derived from an EMBL/GenBank/DDBJ whole genome shotgun (WGS) entry which is preliminary data.</text>
</comment>
<evidence type="ECO:0000313" key="1">
    <source>
        <dbReference type="EMBL" id="OLN88241.1"/>
    </source>
</evidence>
<name>A0A1Q8RV57_9PEZI</name>
<reference evidence="1 2" key="1">
    <citation type="submission" date="2016-11" db="EMBL/GenBank/DDBJ databases">
        <title>Draft Genome Assembly of Colletotrichum chlorophyti a pathogen of herbaceous plants.</title>
        <authorList>
            <person name="Gan P."/>
            <person name="Narusaka M."/>
            <person name="Tsushima A."/>
            <person name="Narusaka Y."/>
            <person name="Takano Y."/>
            <person name="Shirasu K."/>
        </authorList>
    </citation>
    <scope>NUCLEOTIDE SEQUENCE [LARGE SCALE GENOMIC DNA]</scope>
    <source>
        <strain evidence="1 2">NTL11</strain>
    </source>
</reference>
<proteinExistence type="predicted"/>
<dbReference type="OrthoDB" id="5097519at2759"/>
<dbReference type="AlphaFoldDB" id="A0A1Q8RV57"/>
<dbReference type="SUPFAM" id="SSF53901">
    <property type="entry name" value="Thiolase-like"/>
    <property type="match status" value="1"/>
</dbReference>
<evidence type="ECO:0000313" key="2">
    <source>
        <dbReference type="Proteomes" id="UP000186583"/>
    </source>
</evidence>
<keyword evidence="2" id="KW-1185">Reference proteome</keyword>
<sequence>MSRPTASSRSGFVEAQGCVVQVLTPAELALEMGLPIFGVVAYPSMQPTKQADRFLRPAKEF</sequence>
<dbReference type="Gene3D" id="3.40.47.10">
    <property type="match status" value="1"/>
</dbReference>
<gene>
    <name evidence="1" type="ORF">CCHL11_00070</name>
</gene>
<dbReference type="EMBL" id="MPGH01000088">
    <property type="protein sequence ID" value="OLN88241.1"/>
    <property type="molecule type" value="Genomic_DNA"/>
</dbReference>
<organism evidence="1 2">
    <name type="scientific">Colletotrichum chlorophyti</name>
    <dbReference type="NCBI Taxonomy" id="708187"/>
    <lineage>
        <taxon>Eukaryota</taxon>
        <taxon>Fungi</taxon>
        <taxon>Dikarya</taxon>
        <taxon>Ascomycota</taxon>
        <taxon>Pezizomycotina</taxon>
        <taxon>Sordariomycetes</taxon>
        <taxon>Hypocreomycetidae</taxon>
        <taxon>Glomerellales</taxon>
        <taxon>Glomerellaceae</taxon>
        <taxon>Colletotrichum</taxon>
    </lineage>
</organism>
<dbReference type="STRING" id="708187.A0A1Q8RV57"/>
<protein>
    <submittedName>
        <fullName evidence="1">Fatty acid synthase subunit alpha 2</fullName>
    </submittedName>
</protein>
<dbReference type="Proteomes" id="UP000186583">
    <property type="component" value="Unassembled WGS sequence"/>
</dbReference>
<accession>A0A1Q8RV57</accession>